<organism evidence="1 2">
    <name type="scientific">Tribonema minus</name>
    <dbReference type="NCBI Taxonomy" id="303371"/>
    <lineage>
        <taxon>Eukaryota</taxon>
        <taxon>Sar</taxon>
        <taxon>Stramenopiles</taxon>
        <taxon>Ochrophyta</taxon>
        <taxon>PX clade</taxon>
        <taxon>Xanthophyceae</taxon>
        <taxon>Tribonematales</taxon>
        <taxon>Tribonemataceae</taxon>
        <taxon>Tribonema</taxon>
    </lineage>
</organism>
<name>A0A835Z7R9_9STRA</name>
<sequence>MAGSYTVVILAMTLQHSASKNFVSCNIQGSNLVMFGIVKCTVAVAAIAQLWESHMERRAPKGCPRSYFKYFFVTSSGV</sequence>
<dbReference type="EMBL" id="JAFCMP010000091">
    <property type="protein sequence ID" value="KAG5187222.1"/>
    <property type="molecule type" value="Genomic_DNA"/>
</dbReference>
<reference evidence="1" key="1">
    <citation type="submission" date="2021-02" db="EMBL/GenBank/DDBJ databases">
        <title>First Annotated Genome of the Yellow-green Alga Tribonema minus.</title>
        <authorList>
            <person name="Mahan K.M."/>
        </authorList>
    </citation>
    <scope>NUCLEOTIDE SEQUENCE</scope>
    <source>
        <strain evidence="1">UTEX B ZZ1240</strain>
    </source>
</reference>
<keyword evidence="2" id="KW-1185">Reference proteome</keyword>
<protein>
    <submittedName>
        <fullName evidence="1">Uncharacterized protein</fullName>
    </submittedName>
</protein>
<proteinExistence type="predicted"/>
<comment type="caution">
    <text evidence="1">The sequence shown here is derived from an EMBL/GenBank/DDBJ whole genome shotgun (WGS) entry which is preliminary data.</text>
</comment>
<dbReference type="Proteomes" id="UP000664859">
    <property type="component" value="Unassembled WGS sequence"/>
</dbReference>
<evidence type="ECO:0000313" key="2">
    <source>
        <dbReference type="Proteomes" id="UP000664859"/>
    </source>
</evidence>
<gene>
    <name evidence="1" type="ORF">JKP88DRAFT_235291</name>
</gene>
<dbReference type="AlphaFoldDB" id="A0A835Z7R9"/>
<evidence type="ECO:0000313" key="1">
    <source>
        <dbReference type="EMBL" id="KAG5187222.1"/>
    </source>
</evidence>
<accession>A0A835Z7R9</accession>